<evidence type="ECO:0008006" key="12">
    <source>
        <dbReference type="Google" id="ProtNLM"/>
    </source>
</evidence>
<gene>
    <name evidence="10" type="ORF">PEVE_00045335</name>
</gene>
<dbReference type="Pfam" id="PF10267">
    <property type="entry name" value="Tmemb_cc2"/>
    <property type="match status" value="1"/>
</dbReference>
<keyword evidence="6 9" id="KW-0472">Membrane</keyword>
<proteinExistence type="inferred from homology"/>
<evidence type="ECO:0000256" key="9">
    <source>
        <dbReference type="SAM" id="Phobius"/>
    </source>
</evidence>
<evidence type="ECO:0000256" key="5">
    <source>
        <dbReference type="ARBA" id="ARBA00023054"/>
    </source>
</evidence>
<accession>A0ABN8PTS8</accession>
<keyword evidence="5 7" id="KW-0175">Coiled coil</keyword>
<evidence type="ECO:0000256" key="2">
    <source>
        <dbReference type="ARBA" id="ARBA00008108"/>
    </source>
</evidence>
<feature type="region of interest" description="Disordered" evidence="8">
    <location>
        <begin position="156"/>
        <end position="241"/>
    </location>
</feature>
<feature type="region of interest" description="Disordered" evidence="8">
    <location>
        <begin position="115"/>
        <end position="141"/>
    </location>
</feature>
<feature type="compositionally biased region" description="Polar residues" evidence="8">
    <location>
        <begin position="380"/>
        <end position="389"/>
    </location>
</feature>
<feature type="compositionally biased region" description="Polar residues" evidence="8">
    <location>
        <begin position="18"/>
        <end position="29"/>
    </location>
</feature>
<feature type="coiled-coil region" evidence="7">
    <location>
        <begin position="459"/>
        <end position="539"/>
    </location>
</feature>
<feature type="compositionally biased region" description="Low complexity" evidence="8">
    <location>
        <begin position="76"/>
        <end position="103"/>
    </location>
</feature>
<feature type="compositionally biased region" description="Acidic residues" evidence="8">
    <location>
        <begin position="216"/>
        <end position="225"/>
    </location>
</feature>
<evidence type="ECO:0000256" key="8">
    <source>
        <dbReference type="SAM" id="MobiDB-lite"/>
    </source>
</evidence>
<protein>
    <recommendedName>
        <fullName evidence="12">Transmembrane and coiled-coil domains protein 1</fullName>
    </recommendedName>
</protein>
<organism evidence="10 11">
    <name type="scientific">Porites evermanni</name>
    <dbReference type="NCBI Taxonomy" id="104178"/>
    <lineage>
        <taxon>Eukaryota</taxon>
        <taxon>Metazoa</taxon>
        <taxon>Cnidaria</taxon>
        <taxon>Anthozoa</taxon>
        <taxon>Hexacorallia</taxon>
        <taxon>Scleractinia</taxon>
        <taxon>Fungiina</taxon>
        <taxon>Poritidae</taxon>
        <taxon>Porites</taxon>
    </lineage>
</organism>
<evidence type="ECO:0000256" key="3">
    <source>
        <dbReference type="ARBA" id="ARBA00022692"/>
    </source>
</evidence>
<evidence type="ECO:0000256" key="1">
    <source>
        <dbReference type="ARBA" id="ARBA00004370"/>
    </source>
</evidence>
<reference evidence="10 11" key="1">
    <citation type="submission" date="2022-05" db="EMBL/GenBank/DDBJ databases">
        <authorList>
            <consortium name="Genoscope - CEA"/>
            <person name="William W."/>
        </authorList>
    </citation>
    <scope>NUCLEOTIDE SEQUENCE [LARGE SCALE GENOMIC DNA]</scope>
</reference>
<dbReference type="InterPro" id="IPR019394">
    <property type="entry name" value="TEX28/TMCC"/>
</dbReference>
<dbReference type="EMBL" id="CALNXI010000997">
    <property type="protein sequence ID" value="CAH3150703.1"/>
    <property type="molecule type" value="Genomic_DNA"/>
</dbReference>
<feature type="coiled-coil region" evidence="7">
    <location>
        <begin position="249"/>
        <end position="329"/>
    </location>
</feature>
<evidence type="ECO:0000313" key="10">
    <source>
        <dbReference type="EMBL" id="CAH3150703.1"/>
    </source>
</evidence>
<comment type="similarity">
    <text evidence="2">Belongs to the TEX28 family.</text>
</comment>
<evidence type="ECO:0000313" key="11">
    <source>
        <dbReference type="Proteomes" id="UP001159427"/>
    </source>
</evidence>
<feature type="region of interest" description="Disordered" evidence="8">
    <location>
        <begin position="1"/>
        <end position="103"/>
    </location>
</feature>
<feature type="region of interest" description="Disordered" evidence="8">
    <location>
        <begin position="378"/>
        <end position="455"/>
    </location>
</feature>
<evidence type="ECO:0000256" key="6">
    <source>
        <dbReference type="ARBA" id="ARBA00023136"/>
    </source>
</evidence>
<evidence type="ECO:0000256" key="4">
    <source>
        <dbReference type="ARBA" id="ARBA00022989"/>
    </source>
</evidence>
<feature type="compositionally biased region" description="Basic and acidic residues" evidence="8">
    <location>
        <begin position="115"/>
        <end position="125"/>
    </location>
</feature>
<comment type="caution">
    <text evidence="10">The sequence shown here is derived from an EMBL/GenBank/DDBJ whole genome shotgun (WGS) entry which is preliminary data.</text>
</comment>
<sequence>MAQKVRHTSLQMDIPTIKFNSRTPSSSPALGSRSAPLIRQRSRSLCGLDEVHDQNNTPKRNKKWLNIQLPNRSPRSLNGSASSLSSLDAAGSHSPSSPRSSKPFTIQKLFGRHKENHGAHSGKEDSESEDNVAKTKLNVPVERQKQFSKVLAEIRERAMPSSLGRRRSKTQEPQSADSRYSGDSDSGSRPRGVTSGVFPGSDQLPRGRSATALSLNEDDSAEVDSLDGTFSSFEKESGTDEVDAAQIDSEKRRQRIEHLKHKIKKTKDQIRQLQEERDEFVKEYLESTEGSQKSKTLFEKKNQKTNSHIAQLQKKLEKYHNTVMELENPGSAPSGHIAKEVFKGVKENIRGISGGVRDGVKGAVTKPLEIIKHRRFGSAENVSTTTPSPGSKIDGFEEEPSSPTGDDSLIGDSNPSPARYNSDDDSSSVASGHISVPAPGNSPRHSLPPSPPMSYEQDITELRATNTRLQEQIDNLKRQLDIVAESLQEERCNSEQLRELLNTITTEWNDVSELRQNEMITVKQELERAEERIELVEYRSAERASEIEEGLESYVTKVLKIEALQQQSQQMMGLDEYLDQSAQAKALLSKFLTMMLAILQIILIICTTLARIVIPFTRTWLRIIVTSLLILIIAIVWRYQESDNVRLVVECVTGHLALMRDKFVSLGIPFQNFANRLFHRQKL</sequence>
<dbReference type="PANTHER" id="PTHR17613">
    <property type="entry name" value="CEREBRAL PROTEIN-11-RELATED"/>
    <property type="match status" value="1"/>
</dbReference>
<keyword evidence="11" id="KW-1185">Reference proteome</keyword>
<feature type="transmembrane region" description="Helical" evidence="9">
    <location>
        <begin position="620"/>
        <end position="637"/>
    </location>
</feature>
<name>A0ABN8PTS8_9CNID</name>
<keyword evidence="3 9" id="KW-0812">Transmembrane</keyword>
<evidence type="ECO:0000256" key="7">
    <source>
        <dbReference type="SAM" id="Coils"/>
    </source>
</evidence>
<comment type="subcellular location">
    <subcellularLocation>
        <location evidence="1">Membrane</location>
    </subcellularLocation>
</comment>
<dbReference type="PANTHER" id="PTHR17613:SF14">
    <property type="entry name" value="DEMENTIN, ISOFORM H"/>
    <property type="match status" value="1"/>
</dbReference>
<feature type="compositionally biased region" description="Polar residues" evidence="8">
    <location>
        <begin position="401"/>
        <end position="416"/>
    </location>
</feature>
<keyword evidence="4 9" id="KW-1133">Transmembrane helix</keyword>
<feature type="transmembrane region" description="Helical" evidence="9">
    <location>
        <begin position="591"/>
        <end position="614"/>
    </location>
</feature>
<dbReference type="Proteomes" id="UP001159427">
    <property type="component" value="Unassembled WGS sequence"/>
</dbReference>